<dbReference type="InterPro" id="IPR036728">
    <property type="entry name" value="PBP_GOBP_sf"/>
</dbReference>
<dbReference type="GO" id="GO:0005549">
    <property type="term" value="F:odorant binding"/>
    <property type="evidence" value="ECO:0007669"/>
    <property type="project" value="InterPro"/>
</dbReference>
<dbReference type="EMBL" id="MH716481">
    <property type="protein sequence ID" value="QFO46781.1"/>
    <property type="molecule type" value="mRNA"/>
</dbReference>
<dbReference type="SUPFAM" id="SSF47565">
    <property type="entry name" value="Insect pheromone/odorant-binding proteins"/>
    <property type="match status" value="1"/>
</dbReference>
<dbReference type="Gene3D" id="1.10.238.20">
    <property type="entry name" value="Pheromone/general odorant binding protein domain"/>
    <property type="match status" value="1"/>
</dbReference>
<dbReference type="InterPro" id="IPR006170">
    <property type="entry name" value="PBP/GOBP"/>
</dbReference>
<feature type="signal peptide" evidence="1">
    <location>
        <begin position="1"/>
        <end position="16"/>
    </location>
</feature>
<protein>
    <submittedName>
        <fullName evidence="2">Odorant binding protein</fullName>
    </submittedName>
</protein>
<proteinExistence type="evidence at transcript level"/>
<name>A0A6B7M084_CYLFO</name>
<keyword evidence="1" id="KW-0732">Signal</keyword>
<dbReference type="Pfam" id="PF01395">
    <property type="entry name" value="PBP_GOBP"/>
    <property type="match status" value="1"/>
</dbReference>
<sequence>MRVIFVLCSVFVASLAYTNEDIQKLKQFHSAFFKCQESPATHIDEEVLTKVRNHQRLTQVPENTGDFLLCLAQHLQLQDADGNLNLATIRERIQHHEKDPSRVDELMDTCIVQKLTPQYTAIHMFACLSREGLKVGHTKVEALLEVL</sequence>
<feature type="chain" id="PRO_5025374910" evidence="1">
    <location>
        <begin position="17"/>
        <end position="147"/>
    </location>
</feature>
<reference evidence="2" key="1">
    <citation type="submission" date="2018-08" db="EMBL/GenBank/DDBJ databases">
        <title>Functional characterizations of odorant binding protein from Cylas formicarius (Fabricius).</title>
        <authorList>
            <person name="Hua J."/>
            <person name="Chen T."/>
            <person name="Huang Y."/>
            <person name="Li Y."/>
            <person name="Wu C."/>
            <person name="Li H."/>
            <person name="Chen K."/>
            <person name="Li Z."/>
            <person name="Ma D."/>
        </authorList>
    </citation>
    <scope>NUCLEOTIDE SEQUENCE</scope>
</reference>
<evidence type="ECO:0000313" key="2">
    <source>
        <dbReference type="EMBL" id="QFO46781.1"/>
    </source>
</evidence>
<organism evidence="2">
    <name type="scientific">Cylas formicarius</name>
    <name type="common">Sweet potato weevil</name>
    <name type="synonym">Attelabus formicarius</name>
    <dbReference type="NCBI Taxonomy" id="197179"/>
    <lineage>
        <taxon>Eukaryota</taxon>
        <taxon>Metazoa</taxon>
        <taxon>Ecdysozoa</taxon>
        <taxon>Arthropoda</taxon>
        <taxon>Hexapoda</taxon>
        <taxon>Insecta</taxon>
        <taxon>Pterygota</taxon>
        <taxon>Neoptera</taxon>
        <taxon>Endopterygota</taxon>
        <taxon>Coleoptera</taxon>
        <taxon>Polyphaga</taxon>
        <taxon>Cucujiformia</taxon>
        <taxon>Brentidae</taxon>
        <taxon>Cyladinae</taxon>
        <taxon>Cylas</taxon>
    </lineage>
</organism>
<dbReference type="CDD" id="cd23992">
    <property type="entry name" value="PBP_GOBP"/>
    <property type="match status" value="1"/>
</dbReference>
<evidence type="ECO:0000256" key="1">
    <source>
        <dbReference type="SAM" id="SignalP"/>
    </source>
</evidence>
<accession>A0A6B7M084</accession>
<gene>
    <name evidence="2" type="primary">OBP17</name>
</gene>
<dbReference type="AlphaFoldDB" id="A0A6B7M084"/>